<evidence type="ECO:0000313" key="3">
    <source>
        <dbReference type="Proteomes" id="UP000250369"/>
    </source>
</evidence>
<evidence type="ECO:0000256" key="1">
    <source>
        <dbReference type="SAM" id="Phobius"/>
    </source>
</evidence>
<feature type="transmembrane region" description="Helical" evidence="1">
    <location>
        <begin position="20"/>
        <end position="39"/>
    </location>
</feature>
<proteinExistence type="predicted"/>
<evidence type="ECO:0000313" key="2">
    <source>
        <dbReference type="EMBL" id="RAV21945.1"/>
    </source>
</evidence>
<dbReference type="InterPro" id="IPR023804">
    <property type="entry name" value="DUF3792_TM"/>
</dbReference>
<organism evidence="2 3">
    <name type="scientific">Paenibacillus contaminans</name>
    <dbReference type="NCBI Taxonomy" id="450362"/>
    <lineage>
        <taxon>Bacteria</taxon>
        <taxon>Bacillati</taxon>
        <taxon>Bacillota</taxon>
        <taxon>Bacilli</taxon>
        <taxon>Bacillales</taxon>
        <taxon>Paenibacillaceae</taxon>
        <taxon>Paenibacillus</taxon>
    </lineage>
</organism>
<accession>A0A329MPX7</accession>
<feature type="transmembrane region" description="Helical" evidence="1">
    <location>
        <begin position="75"/>
        <end position="97"/>
    </location>
</feature>
<dbReference type="RefSeq" id="WP_113030257.1">
    <property type="nucleotide sequence ID" value="NZ_QMFB01000003.1"/>
</dbReference>
<feature type="transmembrane region" description="Helical" evidence="1">
    <location>
        <begin position="51"/>
        <end position="68"/>
    </location>
</feature>
<gene>
    <name evidence="2" type="ORF">DQG23_07825</name>
</gene>
<comment type="caution">
    <text evidence="2">The sequence shown here is derived from an EMBL/GenBank/DDBJ whole genome shotgun (WGS) entry which is preliminary data.</text>
</comment>
<dbReference type="AlphaFoldDB" id="A0A329MPX7"/>
<name>A0A329MPX7_9BACL</name>
<sequence length="129" mass="13670">MNAMNKVSQVRIGSPLIRGLVYAFIAMGLATLVTSFILMLTDQKEESLPSFAYIIHAGSLLIGGFVSGKRAKNKGWYHGGLLGVLYAVIIFIIAFLSFDQGIDLQSVKFLGTAFGSGVIGGILGVNASK</sequence>
<keyword evidence="1" id="KW-0812">Transmembrane</keyword>
<protein>
    <submittedName>
        <fullName evidence="2">TIGR04086 family membrane protein</fullName>
    </submittedName>
</protein>
<dbReference type="OrthoDB" id="2381657at2"/>
<keyword evidence="1" id="KW-1133">Transmembrane helix</keyword>
<dbReference type="Pfam" id="PF12670">
    <property type="entry name" value="DUF3792"/>
    <property type="match status" value="1"/>
</dbReference>
<reference evidence="2 3" key="1">
    <citation type="journal article" date="2009" name="Int. J. Syst. Evol. Microbiol.">
        <title>Paenibacillus contaminans sp. nov., isolated from a contaminated laboratory plate.</title>
        <authorList>
            <person name="Chou J.H."/>
            <person name="Lee J.H."/>
            <person name="Lin M.C."/>
            <person name="Chang P.S."/>
            <person name="Arun A.B."/>
            <person name="Young C.C."/>
            <person name="Chen W.M."/>
        </authorList>
    </citation>
    <scope>NUCLEOTIDE SEQUENCE [LARGE SCALE GENOMIC DNA]</scope>
    <source>
        <strain evidence="2 3">CKOBP-6</strain>
    </source>
</reference>
<dbReference type="NCBIfam" id="TIGR04086">
    <property type="entry name" value="TIGR04086_membr"/>
    <property type="match status" value="1"/>
</dbReference>
<dbReference type="EMBL" id="QMFB01000003">
    <property type="protein sequence ID" value="RAV21945.1"/>
    <property type="molecule type" value="Genomic_DNA"/>
</dbReference>
<keyword evidence="3" id="KW-1185">Reference proteome</keyword>
<feature type="transmembrane region" description="Helical" evidence="1">
    <location>
        <begin position="109"/>
        <end position="127"/>
    </location>
</feature>
<keyword evidence="1" id="KW-0472">Membrane</keyword>
<dbReference type="Proteomes" id="UP000250369">
    <property type="component" value="Unassembled WGS sequence"/>
</dbReference>